<name>A0A3G2R217_9FIRM</name>
<keyword evidence="3" id="KW-1185">Reference proteome</keyword>
<evidence type="ECO:0000256" key="1">
    <source>
        <dbReference type="SAM" id="Phobius"/>
    </source>
</evidence>
<keyword evidence="1" id="KW-1133">Transmembrane helix</keyword>
<proteinExistence type="predicted"/>
<feature type="transmembrane region" description="Helical" evidence="1">
    <location>
        <begin position="7"/>
        <end position="24"/>
    </location>
</feature>
<keyword evidence="1" id="KW-0812">Transmembrane</keyword>
<evidence type="ECO:0000313" key="2">
    <source>
        <dbReference type="EMBL" id="AYO29341.1"/>
    </source>
</evidence>
<feature type="transmembrane region" description="Helical" evidence="1">
    <location>
        <begin position="30"/>
        <end position="47"/>
    </location>
</feature>
<reference evidence="2 3" key="1">
    <citation type="submission" date="2018-10" db="EMBL/GenBank/DDBJ databases">
        <authorList>
            <person name="Zhang X."/>
        </authorList>
    </citation>
    <scope>NUCLEOTIDE SEQUENCE [LARGE SCALE GENOMIC DNA]</scope>
    <source>
        <strain evidence="2 3">SK-G1</strain>
    </source>
</reference>
<sequence length="171" mass="19020">MTVSKKITLGGILSATVLILLYLASTLPTSRLFLLALCSFAVSAVIIETGVKNGIIFYLATSILAFLLVPGKSMAALYILFFGIYGIAKAIIEKHGIGILQYIIKLVIFNLSFLMIYLASGIIIDISDLELKVPFPAWVIVAGLQFAFLFYDYVFTIVITFYYDHIHHDRR</sequence>
<dbReference type="RefSeq" id="WP_122013829.1">
    <property type="nucleotide sequence ID" value="NZ_CP033169.1"/>
</dbReference>
<feature type="transmembrane region" description="Helical" evidence="1">
    <location>
        <begin position="54"/>
        <end position="69"/>
    </location>
</feature>
<evidence type="ECO:0000313" key="3">
    <source>
        <dbReference type="Proteomes" id="UP000280960"/>
    </source>
</evidence>
<dbReference type="EMBL" id="CP033169">
    <property type="protein sequence ID" value="AYO29341.1"/>
    <property type="molecule type" value="Genomic_DNA"/>
</dbReference>
<evidence type="ECO:0008006" key="4">
    <source>
        <dbReference type="Google" id="ProtNLM"/>
    </source>
</evidence>
<dbReference type="KEGG" id="bacg:D2962_00835"/>
<accession>A0A3G2R217</accession>
<keyword evidence="1" id="KW-0472">Membrane</keyword>
<feature type="transmembrane region" description="Helical" evidence="1">
    <location>
        <begin position="104"/>
        <end position="124"/>
    </location>
</feature>
<feature type="transmembrane region" description="Helical" evidence="1">
    <location>
        <begin position="75"/>
        <end position="92"/>
    </location>
</feature>
<protein>
    <recommendedName>
        <fullName evidence="4">DUF2232 domain-containing protein</fullName>
    </recommendedName>
</protein>
<feature type="transmembrane region" description="Helical" evidence="1">
    <location>
        <begin position="136"/>
        <end position="163"/>
    </location>
</feature>
<dbReference type="AlphaFoldDB" id="A0A3G2R217"/>
<organism evidence="2 3">
    <name type="scientific">Biomaibacter acetigenes</name>
    <dbReference type="NCBI Taxonomy" id="2316383"/>
    <lineage>
        <taxon>Bacteria</taxon>
        <taxon>Bacillati</taxon>
        <taxon>Bacillota</taxon>
        <taxon>Clostridia</taxon>
        <taxon>Thermosediminibacterales</taxon>
        <taxon>Tepidanaerobacteraceae</taxon>
        <taxon>Biomaibacter</taxon>
    </lineage>
</organism>
<dbReference type="Proteomes" id="UP000280960">
    <property type="component" value="Chromosome"/>
</dbReference>
<gene>
    <name evidence="2" type="ORF">D2962_00835</name>
</gene>